<accession>A0A2G9GPV5</accession>
<reference evidence="3" key="1">
    <citation type="journal article" date="2018" name="Gigascience">
        <title>Genome assembly of the Pink Ipe (Handroanthus impetiginosus, Bignoniaceae), a highly valued, ecologically keystone Neotropical timber forest tree.</title>
        <authorList>
            <person name="Silva-Junior O.B."/>
            <person name="Grattapaglia D."/>
            <person name="Novaes E."/>
            <person name="Collevatti R.G."/>
        </authorList>
    </citation>
    <scope>NUCLEOTIDE SEQUENCE [LARGE SCALE GENOMIC DNA]</scope>
    <source>
        <strain evidence="3">cv. UFG-1</strain>
    </source>
</reference>
<feature type="compositionally biased region" description="Polar residues" evidence="1">
    <location>
        <begin position="234"/>
        <end position="275"/>
    </location>
</feature>
<feature type="compositionally biased region" description="Polar residues" evidence="1">
    <location>
        <begin position="79"/>
        <end position="88"/>
    </location>
</feature>
<dbReference type="OrthoDB" id="374045at2759"/>
<sequence>MMKMEATDRRFIRRLPSEGRAPISLQRMLAETKRASQNTNDQIPDLTNFMNDMFLGVVSDSDRKKAYNLNGDRDEYDFDSSTRSVSSRHTQEWLEEAKRMVASSPLRGSDSPSRLGGSPRFGTSQGRFSTSSLDKRDPFSRSARRHRAAEGFSGEILTKTAMHAQNKSLTNLDSPQDTASPASDIQKWVSNILKIPNSPDPTISPDLTPPSPTNNLGGPPLPPRQSTHRRSRFQSEPNTPLSHSIPISTNSPAISLPKTSNSNNGPSTTLDTQLLSPPKNLIESAHRRSISSTTCFVPDGGALSPPRNLVESAHRRSISSSTCRTDRILQKDVMDDGKLKHADFKGQDLNGFLKEQRIKIEKLLSGEINGKAKIVLSGPSNS</sequence>
<protein>
    <submittedName>
        <fullName evidence="2">Uncharacterized protein</fullName>
    </submittedName>
</protein>
<evidence type="ECO:0000256" key="1">
    <source>
        <dbReference type="SAM" id="MobiDB-lite"/>
    </source>
</evidence>
<proteinExistence type="predicted"/>
<name>A0A2G9GPV5_9LAMI</name>
<feature type="region of interest" description="Disordered" evidence="1">
    <location>
        <begin position="69"/>
        <end position="158"/>
    </location>
</feature>
<dbReference type="EMBL" id="NKXS01004140">
    <property type="protein sequence ID" value="PIN07319.1"/>
    <property type="molecule type" value="Genomic_DNA"/>
</dbReference>
<comment type="caution">
    <text evidence="2">The sequence shown here is derived from an EMBL/GenBank/DDBJ whole genome shotgun (WGS) entry which is preliminary data.</text>
</comment>
<keyword evidence="3" id="KW-1185">Reference proteome</keyword>
<feature type="compositionally biased region" description="Basic and acidic residues" evidence="1">
    <location>
        <begin position="89"/>
        <end position="99"/>
    </location>
</feature>
<feature type="region of interest" description="Disordered" evidence="1">
    <location>
        <begin position="196"/>
        <end position="276"/>
    </location>
</feature>
<organism evidence="2 3">
    <name type="scientific">Handroanthus impetiginosus</name>
    <dbReference type="NCBI Taxonomy" id="429701"/>
    <lineage>
        <taxon>Eukaryota</taxon>
        <taxon>Viridiplantae</taxon>
        <taxon>Streptophyta</taxon>
        <taxon>Embryophyta</taxon>
        <taxon>Tracheophyta</taxon>
        <taxon>Spermatophyta</taxon>
        <taxon>Magnoliopsida</taxon>
        <taxon>eudicotyledons</taxon>
        <taxon>Gunneridae</taxon>
        <taxon>Pentapetalae</taxon>
        <taxon>asterids</taxon>
        <taxon>lamiids</taxon>
        <taxon>Lamiales</taxon>
        <taxon>Bignoniaceae</taxon>
        <taxon>Crescentiina</taxon>
        <taxon>Tabebuia alliance</taxon>
        <taxon>Handroanthus</taxon>
    </lineage>
</organism>
<evidence type="ECO:0000313" key="2">
    <source>
        <dbReference type="EMBL" id="PIN07319.1"/>
    </source>
</evidence>
<gene>
    <name evidence="2" type="ORF">CDL12_20115</name>
</gene>
<dbReference type="Proteomes" id="UP000231279">
    <property type="component" value="Unassembled WGS sequence"/>
</dbReference>
<evidence type="ECO:0000313" key="3">
    <source>
        <dbReference type="Proteomes" id="UP000231279"/>
    </source>
</evidence>
<dbReference type="AlphaFoldDB" id="A0A2G9GPV5"/>
<feature type="compositionally biased region" description="Polar residues" evidence="1">
    <location>
        <begin position="121"/>
        <end position="132"/>
    </location>
</feature>